<evidence type="ECO:0000256" key="1">
    <source>
        <dbReference type="SAM" id="Phobius"/>
    </source>
</evidence>
<name>T1KVH4_TETUR</name>
<protein>
    <submittedName>
        <fullName evidence="2">Uncharacterized protein</fullName>
    </submittedName>
</protein>
<organism evidence="2 3">
    <name type="scientific">Tetranychus urticae</name>
    <name type="common">Two-spotted spider mite</name>
    <dbReference type="NCBI Taxonomy" id="32264"/>
    <lineage>
        <taxon>Eukaryota</taxon>
        <taxon>Metazoa</taxon>
        <taxon>Ecdysozoa</taxon>
        <taxon>Arthropoda</taxon>
        <taxon>Chelicerata</taxon>
        <taxon>Arachnida</taxon>
        <taxon>Acari</taxon>
        <taxon>Acariformes</taxon>
        <taxon>Trombidiformes</taxon>
        <taxon>Prostigmata</taxon>
        <taxon>Eleutherengona</taxon>
        <taxon>Raphignathae</taxon>
        <taxon>Tetranychoidea</taxon>
        <taxon>Tetranychidae</taxon>
        <taxon>Tetranychus</taxon>
    </lineage>
</organism>
<proteinExistence type="predicted"/>
<accession>T1KVH4</accession>
<dbReference type="EMBL" id="CAEY01000613">
    <property type="status" value="NOT_ANNOTATED_CDS"/>
    <property type="molecule type" value="Genomic_DNA"/>
</dbReference>
<keyword evidence="1" id="KW-0812">Transmembrane</keyword>
<reference evidence="3" key="1">
    <citation type="submission" date="2011-08" db="EMBL/GenBank/DDBJ databases">
        <authorList>
            <person name="Rombauts S."/>
        </authorList>
    </citation>
    <scope>NUCLEOTIDE SEQUENCE</scope>
    <source>
        <strain evidence="3">London</strain>
    </source>
</reference>
<reference evidence="2" key="2">
    <citation type="submission" date="2015-06" db="UniProtKB">
        <authorList>
            <consortium name="EnsemblMetazoa"/>
        </authorList>
    </citation>
    <scope>IDENTIFICATION</scope>
</reference>
<dbReference type="Proteomes" id="UP000015104">
    <property type="component" value="Unassembled WGS sequence"/>
</dbReference>
<dbReference type="HOGENOM" id="CLU_061269_1_0_1"/>
<keyword evidence="1" id="KW-0472">Membrane</keyword>
<keyword evidence="3" id="KW-1185">Reference proteome</keyword>
<dbReference type="AlphaFoldDB" id="T1KVH4"/>
<evidence type="ECO:0000313" key="2">
    <source>
        <dbReference type="EnsemblMetazoa" id="tetur23g00650.1"/>
    </source>
</evidence>
<evidence type="ECO:0000313" key="3">
    <source>
        <dbReference type="Proteomes" id="UP000015104"/>
    </source>
</evidence>
<keyword evidence="1" id="KW-1133">Transmembrane helix</keyword>
<sequence>MINPSDCLASKSCSPSCFTSVFSLANDTRKSECASRVNCLAQATFHVIQRGSFEEEVNITVVGYGLKHGVERTIAFTLNNTHEQIEYLCQMTGQGKLQAMVIQGSKSNFPTNEVRNVSGALICQWTFGKDDYKWPTHANYSKINLLEARNYQISLRSDNVTKVVARDLSKLPIYRMNFLRCCYKPHGGLNYLFISNQTTHDTNFYLQAFPPIPKTMQVNLVNPKGGEFRIICNSSNAFNASVKVGSRWAPMRDLRFYEIVKREAPFPDFRCVWSQPLKLVESSGSIDTRNGRYNLEIMSDGKSTYREPTIGLHGASHSLFASFTLILISVLFHLLV</sequence>
<feature type="transmembrane region" description="Helical" evidence="1">
    <location>
        <begin position="315"/>
        <end position="335"/>
    </location>
</feature>
<dbReference type="EnsemblMetazoa" id="tetur23g00650.1">
    <property type="protein sequence ID" value="tetur23g00650.1"/>
    <property type="gene ID" value="tetur23g00650"/>
</dbReference>